<keyword evidence="1" id="KW-0812">Transmembrane</keyword>
<organism evidence="2">
    <name type="scientific">Leptospira borgpetersenii serovar Ballum</name>
    <dbReference type="NCBI Taxonomy" id="280505"/>
    <lineage>
        <taxon>Bacteria</taxon>
        <taxon>Pseudomonadati</taxon>
        <taxon>Spirochaetota</taxon>
        <taxon>Spirochaetia</taxon>
        <taxon>Leptospirales</taxon>
        <taxon>Leptospiraceae</taxon>
        <taxon>Leptospira</taxon>
    </lineage>
</organism>
<sequence length="41" mass="4807">MLLMMFCALTRPRRIAPPRMVVIAVVILNEFMNLLIFVFLL</sequence>
<feature type="transmembrane region" description="Helical" evidence="1">
    <location>
        <begin position="21"/>
        <end position="40"/>
    </location>
</feature>
<dbReference type="AlphaFoldDB" id="A0A0S2IUK3"/>
<reference evidence="2 3" key="1">
    <citation type="journal article" date="2015" name="PLoS Negl. Trop. Dis.">
        <title>Distribution of Plasmids in Distinct Leptospira Pathogenic Species.</title>
        <authorList>
            <person name="Wang Y."/>
            <person name="Zhuang X."/>
            <person name="Zhong Y."/>
            <person name="Zhang C."/>
            <person name="Zhang Y."/>
            <person name="Zeng L."/>
            <person name="Zhu Y."/>
            <person name="He P."/>
            <person name="Dong K."/>
            <person name="Pal U."/>
            <person name="Guo X."/>
            <person name="Qin J."/>
        </authorList>
    </citation>
    <scope>NUCLEOTIDE SEQUENCE [LARGE SCALE GENOMIC DNA]</scope>
    <source>
        <strain evidence="2 3">56604</strain>
    </source>
</reference>
<evidence type="ECO:0000313" key="2">
    <source>
        <dbReference type="EMBL" id="ALO27323.1"/>
    </source>
</evidence>
<proteinExistence type="predicted"/>
<dbReference type="Proteomes" id="UP000058857">
    <property type="component" value="Chromosome 1"/>
</dbReference>
<keyword evidence="1" id="KW-1133">Transmembrane helix</keyword>
<evidence type="ECO:0000313" key="3">
    <source>
        <dbReference type="Proteomes" id="UP000058857"/>
    </source>
</evidence>
<evidence type="ECO:0000256" key="1">
    <source>
        <dbReference type="SAM" id="Phobius"/>
    </source>
</evidence>
<dbReference type="EMBL" id="CP012029">
    <property type="protein sequence ID" value="ALO27323.1"/>
    <property type="molecule type" value="Genomic_DNA"/>
</dbReference>
<name>A0A0S2IUK3_LEPBO</name>
<gene>
    <name evidence="2" type="ORF">LBBP_03118</name>
</gene>
<accession>A0A0S2IUK3</accession>
<protein>
    <submittedName>
        <fullName evidence="2">Uncharacterized protein</fullName>
    </submittedName>
</protein>
<keyword evidence="1" id="KW-0472">Membrane</keyword>